<dbReference type="PROSITE" id="PS51866">
    <property type="entry name" value="MOP"/>
    <property type="match status" value="1"/>
</dbReference>
<dbReference type="Pfam" id="PF12728">
    <property type="entry name" value="HTH_17"/>
    <property type="match status" value="1"/>
</dbReference>
<sequence length="132" mass="13919">MSMHRVAQAAAFVGVSTDTLRRWIAQGRLSEHQDSAGRLVVDGAELAALARDTAVLPADPSGVASSARNRLVGLVTKVTTDTVMAQVDMQCGPHRIVSLMSREAVEDLDLKPGDVAVASVKATTVVVETPRD</sequence>
<feature type="domain" description="Mop" evidence="3">
    <location>
        <begin position="64"/>
        <end position="129"/>
    </location>
</feature>
<evidence type="ECO:0000313" key="5">
    <source>
        <dbReference type="Proteomes" id="UP000469215"/>
    </source>
</evidence>
<dbReference type="InterPro" id="IPR005116">
    <property type="entry name" value="Transp-assoc_OB_typ1"/>
</dbReference>
<dbReference type="AlphaFoldDB" id="A0A6N9H818"/>
<comment type="caution">
    <text evidence="4">The sequence shown here is derived from an EMBL/GenBank/DDBJ whole genome shotgun (WGS) entry which is preliminary data.</text>
</comment>
<gene>
    <name evidence="4" type="ORF">GSY69_06955</name>
</gene>
<proteinExistence type="predicted"/>
<dbReference type="InterPro" id="IPR041657">
    <property type="entry name" value="HTH_17"/>
</dbReference>
<dbReference type="InterPro" id="IPR008995">
    <property type="entry name" value="Mo/tungstate-bd_C_term_dom"/>
</dbReference>
<dbReference type="Proteomes" id="UP000469215">
    <property type="component" value="Unassembled WGS sequence"/>
</dbReference>
<evidence type="ECO:0000259" key="3">
    <source>
        <dbReference type="PROSITE" id="PS51866"/>
    </source>
</evidence>
<name>A0A6N9H818_9MICO</name>
<dbReference type="RefSeq" id="WP_160953146.1">
    <property type="nucleotide sequence ID" value="NZ_WWEQ01000023.1"/>
</dbReference>
<keyword evidence="5" id="KW-1185">Reference proteome</keyword>
<dbReference type="Gene3D" id="2.40.50.100">
    <property type="match status" value="1"/>
</dbReference>
<accession>A0A6N9H818</accession>
<dbReference type="SUPFAM" id="SSF50331">
    <property type="entry name" value="MOP-like"/>
    <property type="match status" value="1"/>
</dbReference>
<evidence type="ECO:0000256" key="2">
    <source>
        <dbReference type="PROSITE-ProRule" id="PRU01213"/>
    </source>
</evidence>
<dbReference type="Pfam" id="PF03459">
    <property type="entry name" value="TOBE"/>
    <property type="match status" value="1"/>
</dbReference>
<protein>
    <submittedName>
        <fullName evidence="4">Helix-turn-helix domain-containing protein</fullName>
    </submittedName>
</protein>
<dbReference type="GO" id="GO:0015689">
    <property type="term" value="P:molybdate ion transport"/>
    <property type="evidence" value="ECO:0007669"/>
    <property type="project" value="InterPro"/>
</dbReference>
<organism evidence="4 5">
    <name type="scientific">Brevibacterium rongguiense</name>
    <dbReference type="NCBI Taxonomy" id="2695267"/>
    <lineage>
        <taxon>Bacteria</taxon>
        <taxon>Bacillati</taxon>
        <taxon>Actinomycetota</taxon>
        <taxon>Actinomycetes</taxon>
        <taxon>Micrococcales</taxon>
        <taxon>Brevibacteriaceae</taxon>
        <taxon>Brevibacterium</taxon>
    </lineage>
</organism>
<keyword evidence="1 2" id="KW-0500">Molybdenum</keyword>
<evidence type="ECO:0000256" key="1">
    <source>
        <dbReference type="ARBA" id="ARBA00022505"/>
    </source>
</evidence>
<evidence type="ECO:0000313" key="4">
    <source>
        <dbReference type="EMBL" id="MYM19714.1"/>
    </source>
</evidence>
<dbReference type="EMBL" id="WWEQ01000023">
    <property type="protein sequence ID" value="MYM19714.1"/>
    <property type="molecule type" value="Genomic_DNA"/>
</dbReference>
<reference evidence="4 5" key="1">
    <citation type="submission" date="2020-01" db="EMBL/GenBank/DDBJ databases">
        <authorList>
            <person name="Deng T."/>
        </authorList>
    </citation>
    <scope>NUCLEOTIDE SEQUENCE [LARGE SCALE GENOMIC DNA]</scope>
    <source>
        <strain evidence="4 5">5221</strain>
    </source>
</reference>
<dbReference type="InterPro" id="IPR004606">
    <property type="entry name" value="Mop_domain"/>
</dbReference>